<accession>A0A8S5T7A2</accession>
<reference evidence="1" key="1">
    <citation type="journal article" date="2021" name="Proc. Natl. Acad. Sci. U.S.A.">
        <title>A Catalog of Tens of Thousands of Viruses from Human Metagenomes Reveals Hidden Associations with Chronic Diseases.</title>
        <authorList>
            <person name="Tisza M.J."/>
            <person name="Buck C.B."/>
        </authorList>
    </citation>
    <scope>NUCLEOTIDE SEQUENCE</scope>
    <source>
        <strain evidence="1">CtxMM9</strain>
    </source>
</reference>
<dbReference type="EMBL" id="BK032759">
    <property type="protein sequence ID" value="DAF58847.1"/>
    <property type="molecule type" value="Genomic_DNA"/>
</dbReference>
<name>A0A8S5T7A2_9CAUD</name>
<organism evidence="1">
    <name type="scientific">Siphoviridae sp. ctxMM9</name>
    <dbReference type="NCBI Taxonomy" id="2827973"/>
    <lineage>
        <taxon>Viruses</taxon>
        <taxon>Duplodnaviria</taxon>
        <taxon>Heunggongvirae</taxon>
        <taxon>Uroviricota</taxon>
        <taxon>Caudoviricetes</taxon>
    </lineage>
</organism>
<protein>
    <submittedName>
        <fullName evidence="1">Uncharacterized protein</fullName>
    </submittedName>
</protein>
<proteinExistence type="predicted"/>
<sequence>MTIFWDVNKFTNFSSIVYPNGVKIDLYGD</sequence>
<evidence type="ECO:0000313" key="1">
    <source>
        <dbReference type="EMBL" id="DAF58847.1"/>
    </source>
</evidence>